<evidence type="ECO:0000313" key="2">
    <source>
        <dbReference type="EMBL" id="RPD52421.1"/>
    </source>
</evidence>
<evidence type="ECO:0000256" key="1">
    <source>
        <dbReference type="SAM" id="MobiDB-lite"/>
    </source>
</evidence>
<gene>
    <name evidence="2" type="ORF">L227DRAFT_568603</name>
</gene>
<reference evidence="2" key="1">
    <citation type="journal article" date="2018" name="Genome Biol. Evol.">
        <title>Genomics and development of Lentinus tigrinus, a white-rot wood-decaying mushroom with dimorphic fruiting bodies.</title>
        <authorList>
            <person name="Wu B."/>
            <person name="Xu Z."/>
            <person name="Knudson A."/>
            <person name="Carlson A."/>
            <person name="Chen N."/>
            <person name="Kovaka S."/>
            <person name="LaButti K."/>
            <person name="Lipzen A."/>
            <person name="Pennachio C."/>
            <person name="Riley R."/>
            <person name="Schakwitz W."/>
            <person name="Umezawa K."/>
            <person name="Ohm R.A."/>
            <person name="Grigoriev I.V."/>
            <person name="Nagy L.G."/>
            <person name="Gibbons J."/>
            <person name="Hibbett D."/>
        </authorList>
    </citation>
    <scope>NUCLEOTIDE SEQUENCE [LARGE SCALE GENOMIC DNA]</scope>
    <source>
        <strain evidence="2">ALCF2SS1-6</strain>
    </source>
</reference>
<evidence type="ECO:0000313" key="3">
    <source>
        <dbReference type="Proteomes" id="UP000313359"/>
    </source>
</evidence>
<dbReference type="Proteomes" id="UP000313359">
    <property type="component" value="Unassembled WGS sequence"/>
</dbReference>
<organism evidence="2 3">
    <name type="scientific">Lentinus tigrinus ALCF2SS1-6</name>
    <dbReference type="NCBI Taxonomy" id="1328759"/>
    <lineage>
        <taxon>Eukaryota</taxon>
        <taxon>Fungi</taxon>
        <taxon>Dikarya</taxon>
        <taxon>Basidiomycota</taxon>
        <taxon>Agaricomycotina</taxon>
        <taxon>Agaricomycetes</taxon>
        <taxon>Polyporales</taxon>
        <taxon>Polyporaceae</taxon>
        <taxon>Lentinus</taxon>
    </lineage>
</organism>
<protein>
    <submittedName>
        <fullName evidence="2">Uncharacterized protein</fullName>
    </submittedName>
</protein>
<proteinExistence type="predicted"/>
<sequence>MAQIMWSEYKLNLWSSYNPLSNEIAAIPDAESMPCEVKQPNGAWVAKWASFLHVQVLNQHGMSAEFRLTDGPEEDLVHDQDARFLPVDKGFTVECWERTMNRWVVFTICTETYELCCRSIVYAARSAQCSLSKICKERILTTGNGALPELSCIATDVRGKDLKPYTAKAGSSSHDAERAGGTHTYGA</sequence>
<dbReference type="EMBL" id="ML122363">
    <property type="protein sequence ID" value="RPD52421.1"/>
    <property type="molecule type" value="Genomic_DNA"/>
</dbReference>
<name>A0A5C2RMK3_9APHY</name>
<dbReference type="AlphaFoldDB" id="A0A5C2RMK3"/>
<keyword evidence="3" id="KW-1185">Reference proteome</keyword>
<feature type="region of interest" description="Disordered" evidence="1">
    <location>
        <begin position="166"/>
        <end position="187"/>
    </location>
</feature>
<accession>A0A5C2RMK3</accession>